<evidence type="ECO:0000313" key="1">
    <source>
        <dbReference type="EMBL" id="PSB39472.1"/>
    </source>
</evidence>
<dbReference type="NCBIfam" id="TIGR02710">
    <property type="entry name" value="TIGR02710 family CRISPR-associated CARF protein"/>
    <property type="match status" value="1"/>
</dbReference>
<proteinExistence type="predicted"/>
<protein>
    <submittedName>
        <fullName evidence="1">TIGR02710 family CRISPR-associated protein</fullName>
    </submittedName>
</protein>
<reference evidence="1 2" key="1">
    <citation type="submission" date="2018-03" db="EMBL/GenBank/DDBJ databases">
        <title>The ancient ancestry and fast evolution of plastids.</title>
        <authorList>
            <person name="Moore K.R."/>
            <person name="Magnabosco C."/>
            <person name="Momper L."/>
            <person name="Gold D.A."/>
            <person name="Bosak T."/>
            <person name="Fournier G.P."/>
        </authorList>
    </citation>
    <scope>NUCLEOTIDE SEQUENCE [LARGE SCALE GENOMIC DNA]</scope>
    <source>
        <strain evidence="1 2">CCALA 015</strain>
    </source>
</reference>
<organism evidence="1 2">
    <name type="scientific">Aphanothece cf. minutissima CCALA 015</name>
    <dbReference type="NCBI Taxonomy" id="2107695"/>
    <lineage>
        <taxon>Bacteria</taxon>
        <taxon>Bacillati</taxon>
        <taxon>Cyanobacteriota</taxon>
        <taxon>Cyanophyceae</taxon>
        <taxon>Oscillatoriophycideae</taxon>
        <taxon>Chroococcales</taxon>
        <taxon>Aphanothecaceae</taxon>
        <taxon>Aphanothece</taxon>
    </lineage>
</organism>
<dbReference type="RefSeq" id="WP_106219664.1">
    <property type="nucleotide sequence ID" value="NZ_PVWP01000001.1"/>
</dbReference>
<gene>
    <name evidence="1" type="ORF">C7B81_02185</name>
</gene>
<dbReference type="Proteomes" id="UP000238218">
    <property type="component" value="Unassembled WGS sequence"/>
</dbReference>
<keyword evidence="2" id="KW-1185">Reference proteome</keyword>
<dbReference type="InterPro" id="IPR014082">
    <property type="entry name" value="CRISPR-assoc_prot_Cas02710"/>
</dbReference>
<accession>A0ABX5FEJ9</accession>
<dbReference type="EMBL" id="PVWP01000001">
    <property type="protein sequence ID" value="PSB39472.1"/>
    <property type="molecule type" value="Genomic_DNA"/>
</dbReference>
<name>A0ABX5FEJ9_9CHRO</name>
<evidence type="ECO:0000313" key="2">
    <source>
        <dbReference type="Proteomes" id="UP000238218"/>
    </source>
</evidence>
<dbReference type="Pfam" id="PF09670">
    <property type="entry name" value="Cas_Cas02710"/>
    <property type="match status" value="1"/>
</dbReference>
<sequence>MTCILLVTVGGSPEPILYAVRSLRRELAPSTVEVVFICSVDPCQKPSLPQVIGEGFPCFHMLPDGSKEVGANLLLQLDINRFDPARQLIGLPDPDDLADAYRRIRDHIQFLRDEGFRGRILGDYTGGTKSMSAALAMACVQLGEEVGVVTGPRTNLEKVDQSATTRLMDIAPLQAMHRLETQLVPILDLHNYGEAAQIVWEFRTVHERSLAPDSLLQVQELQAVFQLLEAWDQFQWKDALNLADNSSLAMHTPYLLHWWKRVVMARDCMDGQPPGDGMTGYELVQDLLLSAERRGRRGWFDDAVARLYRALELLAQTYVTLELKTTPESRWEKDRCFLIDGTKVEASGEGINAIYMWLERREGRSGLGGIFGRRKGQFYRLLRARNSSLLAHGFSPLAEGHWRDLQRDITSFVDDILKQDGFEQGLPPQQLPGSSLLALPAARHLFGPVSQDPLAPEQHSEV</sequence>
<comment type="caution">
    <text evidence="1">The sequence shown here is derived from an EMBL/GenBank/DDBJ whole genome shotgun (WGS) entry which is preliminary data.</text>
</comment>